<comment type="similarity">
    <text evidence="4">Belongs to the acyl-CoA oxidase family.</text>
</comment>
<evidence type="ECO:0000313" key="14">
    <source>
        <dbReference type="EMBL" id="OLP86809.1"/>
    </source>
</evidence>
<dbReference type="GO" id="GO:0071949">
    <property type="term" value="F:FAD binding"/>
    <property type="evidence" value="ECO:0007669"/>
    <property type="project" value="InterPro"/>
</dbReference>
<keyword evidence="9" id="KW-0560">Oxidoreductase</keyword>
<dbReference type="InterPro" id="IPR002655">
    <property type="entry name" value="Acyl-CoA_oxidase_C"/>
</dbReference>
<dbReference type="Gene3D" id="1.20.140.10">
    <property type="entry name" value="Butyryl-CoA Dehydrogenase, subunit A, domain 3"/>
    <property type="match status" value="2"/>
</dbReference>
<evidence type="ECO:0000256" key="4">
    <source>
        <dbReference type="ARBA" id="ARBA00006288"/>
    </source>
</evidence>
<evidence type="ECO:0000256" key="8">
    <source>
        <dbReference type="ARBA" id="ARBA00022832"/>
    </source>
</evidence>
<dbReference type="SUPFAM" id="SSF56104">
    <property type="entry name" value="SAICAR synthase-like"/>
    <property type="match status" value="2"/>
</dbReference>
<keyword evidence="8" id="KW-0276">Fatty acid metabolism</keyword>
<dbReference type="Pfam" id="PF14749">
    <property type="entry name" value="Acyl-CoA_ox_N"/>
    <property type="match status" value="1"/>
</dbReference>
<dbReference type="InterPro" id="IPR029320">
    <property type="entry name" value="Acyl-CoA_ox_N"/>
</dbReference>
<dbReference type="GO" id="GO:0052742">
    <property type="term" value="F:phosphatidylinositol kinase activity"/>
    <property type="evidence" value="ECO:0007669"/>
    <property type="project" value="InterPro"/>
</dbReference>
<dbReference type="GO" id="GO:0033540">
    <property type="term" value="P:fatty acid beta-oxidation using acyl-CoA oxidase"/>
    <property type="evidence" value="ECO:0007669"/>
    <property type="project" value="TreeGrafter"/>
</dbReference>
<dbReference type="InterPro" id="IPR046373">
    <property type="entry name" value="Acyl-CoA_Oxase/DH_mid-dom_sf"/>
</dbReference>
<dbReference type="Gene3D" id="3.30.800.10">
    <property type="entry name" value="Phosphatidylinositol Phosphate Kinase II Beta"/>
    <property type="match status" value="1"/>
</dbReference>
<keyword evidence="11" id="KW-0576">Peroxisome</keyword>
<name>A0A1Q9CV92_SYMMI</name>
<evidence type="ECO:0000313" key="15">
    <source>
        <dbReference type="Proteomes" id="UP000186817"/>
    </source>
</evidence>
<protein>
    <recommendedName>
        <fullName evidence="5">acyl-CoA oxidase</fullName>
        <ecNumber evidence="5">1.3.3.6</ecNumber>
    </recommendedName>
</protein>
<dbReference type="InterPro" id="IPR019316">
    <property type="entry name" value="G8_domain"/>
</dbReference>
<comment type="cofactor">
    <cofactor evidence="2">
        <name>FAD</name>
        <dbReference type="ChEBI" id="CHEBI:57692"/>
    </cofactor>
</comment>
<dbReference type="InterPro" id="IPR037069">
    <property type="entry name" value="AcylCoA_DH/ox_N_sf"/>
</dbReference>
<dbReference type="FunFam" id="2.40.110.10:FF:000003">
    <property type="entry name" value="Acyl-coenzyme A oxidase"/>
    <property type="match status" value="1"/>
</dbReference>
<comment type="subcellular location">
    <subcellularLocation>
        <location evidence="3">Peroxisome</location>
    </subcellularLocation>
</comment>
<dbReference type="SMART" id="SM01225">
    <property type="entry name" value="G8"/>
    <property type="match status" value="1"/>
</dbReference>
<evidence type="ECO:0000256" key="3">
    <source>
        <dbReference type="ARBA" id="ARBA00004275"/>
    </source>
</evidence>
<sequence length="1768" mass="195126">MSAHVNPPEVGRHRTVSFVAYYPEVFRDLRAHGWGVTDEDFLHSICNAPLTSHEADAGYDASGDPGDDLMINAQLLVFMSVVEDGWDKKYLAKTVLPDEVHFFADHLPAYHRYMRGMLSSTPFRRKWPVCVFDRFHKMSALDKERARASFVPASIDSRELTYVLEGGKENTLRREKVEALVEADPVFDNSDVYSLGRPERYRRAMQKQRRLLELHSQGLDPVELRRAVHDDLGTDLQTLMFIPNIRATFSDEQQAHWLPRAQAWEVVGCYAQTELGHGSNVRGLETTATYFEETDEIELHSPSLTSTKWWPGALGRTANHAVVYARLIVAGEDLGIHNFMVQIRDLQTHEPLPGVRVGDIGPKIGYNNQDNGFCQFSHVRIPRTNMAMRHATLDRRGQYSSRKERRAASYSAMTKVRVEIAMGSGHVLSKACAIAIRYSAVRHQGFTGNGDGSEMCVLDYTMQQQRLLPLLATAYAFQFGGATMQEILARRDAEALHVASSGLKALCSRITGDGIETCRRACGGHGYLDASGLPQMLGTVLQNVTVEGENFMIAQQTTRGLLKLVSSAPPSTSPFNAWEGDHTAYLRSSSAEALRCDARTAQDFLSSRIQSEAFCQRAAWAVSDLQRQLDAAQADGASYQNAWNGACPDVIRSSEAHCFYVLVRSFWAAIDYLRARVEPGIAAVLESCCHLFSLWWMQEGVGDFLQSGYLTAQQAGLLRSAVRRLLPVLRVDATPLVDAWGHSDHSLNSALGRRDGRVYEALWESAQAKMNPMNTEEVTPAFRESIYPWSSPSSLLPRFCGLYSLQFPREPKPAYLVVIQNPFAAGVKMKEKYEVKGVLTSDRYVSREDREKGARLLKDRNLIQRSRLRLGPVSPLLHRQLQEDVSFLEARGRVEYSLLLGVASSSEAEQAAALTGGLRTVDADDAEGDEVVFMGLAEIFQEYAIGRPATRVHQHRVRDVNGWRNGLGIAQACPLRQALPALSGAADSLKQDLKQAYVAVLQDPFATRIYGVTIQSSTWWRPHNSLHGRRCQADAPFLASNQANRTVGRVWGCARPSGQQACMPNAACLTALALLTRTCRGPIIFAARGRQRLAAGSAVDVAQVFFLQCRDVVVLVAVADRRWRDDTTANGLKRVVGQWEVLAGRVPLTTPVLSTRTGRGPMNGATRERQRLAAGSAVDAALSFPAVEMSSRWFLSPTDDTTANGLKRVVGQWEVLAGCVPLTMPVLSTVTGRGDLLCYMNLAARGRQRLAAGSTVDVAQPASAKSSYDSRRSRTTEAACLTALALLTRTCRGPIILAARGRQRLAAGSAVDVAQVFFLQLHGIGRRGVDPDVRRAKVGKTHASGSRAVDAVEMSSCWLLSPTGRPYERRNSRAAEAGCEQRSRDVVVLVSVADRRWRDDTTANGLKRVVGQWEVLAGCYMNLAGGRGWLRAAQWMWHSRQAPRLPSSFDRPEMERTSACFFRSECGLPAAESRVSAVDAPCEAADFACAPNSPVSAWCTGTDMIPAARGKRRSSAAASLAVLPITMREQLSLQASPAAKSHAMDSPLVPLNRTNRCWLHGNSAASADDCTNGTARLSSECFALFHYHCSHESAYYSLCMMLFWPLLATLLQRSRGFTSWQSPSEDLLSGVSLADLCPDGHCVVPAGHTWILDHSIDVETLTIYGTVKWDTSKADLELRSNYILVGEGGYFQVGSRMNPMLLNATIYIKKSLESHQWFGDRFLASEGEARVEIHGRERLGSRKLKRWISSLPSPCCTGRFLSVTQVLE</sequence>
<dbReference type="InterPro" id="IPR027484">
    <property type="entry name" value="PInositol-4-P-5-kinase_N"/>
</dbReference>
<dbReference type="Gene3D" id="1.10.540.10">
    <property type="entry name" value="Acyl-CoA dehydrogenase/oxidase, N-terminal domain"/>
    <property type="match status" value="1"/>
</dbReference>
<dbReference type="Gene3D" id="2.40.110.10">
    <property type="entry name" value="Butyryl-CoA Dehydrogenase, subunit A, domain 2"/>
    <property type="match status" value="1"/>
</dbReference>
<proteinExistence type="inferred from homology"/>
<feature type="domain" description="G8" evidence="13">
    <location>
        <begin position="1618"/>
        <end position="1746"/>
    </location>
</feature>
<comment type="caution">
    <text evidence="14">The sequence shown here is derived from an EMBL/GenBank/DDBJ whole genome shotgun (WGS) entry which is preliminary data.</text>
</comment>
<evidence type="ECO:0000256" key="5">
    <source>
        <dbReference type="ARBA" id="ARBA00012870"/>
    </source>
</evidence>
<reference evidence="14 15" key="1">
    <citation type="submission" date="2016-02" db="EMBL/GenBank/DDBJ databases">
        <title>Genome analysis of coral dinoflagellate symbionts highlights evolutionary adaptations to a symbiotic lifestyle.</title>
        <authorList>
            <person name="Aranda M."/>
            <person name="Li Y."/>
            <person name="Liew Y.J."/>
            <person name="Baumgarten S."/>
            <person name="Simakov O."/>
            <person name="Wilson M."/>
            <person name="Piel J."/>
            <person name="Ashoor H."/>
            <person name="Bougouffa S."/>
            <person name="Bajic V.B."/>
            <person name="Ryu T."/>
            <person name="Ravasi T."/>
            <person name="Bayer T."/>
            <person name="Micklem G."/>
            <person name="Kim H."/>
            <person name="Bhak J."/>
            <person name="Lajeunesse T.C."/>
            <person name="Voolstra C.R."/>
        </authorList>
    </citation>
    <scope>NUCLEOTIDE SEQUENCE [LARGE SCALE GENOMIC DNA]</scope>
    <source>
        <strain evidence="14 15">CCMP2467</strain>
    </source>
</reference>
<gene>
    <name evidence="14" type="primary">ACOX1</name>
    <name evidence="14" type="ORF">AK812_SmicGene32043</name>
</gene>
<dbReference type="Proteomes" id="UP000186817">
    <property type="component" value="Unassembled WGS sequence"/>
</dbReference>
<dbReference type="InterPro" id="IPR055060">
    <property type="entry name" value="ACOX_C_alpha1"/>
</dbReference>
<evidence type="ECO:0000259" key="13">
    <source>
        <dbReference type="PROSITE" id="PS51484"/>
    </source>
</evidence>
<organism evidence="14 15">
    <name type="scientific">Symbiodinium microadriaticum</name>
    <name type="common">Dinoflagellate</name>
    <name type="synonym">Zooxanthella microadriatica</name>
    <dbReference type="NCBI Taxonomy" id="2951"/>
    <lineage>
        <taxon>Eukaryota</taxon>
        <taxon>Sar</taxon>
        <taxon>Alveolata</taxon>
        <taxon>Dinophyceae</taxon>
        <taxon>Suessiales</taxon>
        <taxon>Symbiodiniaceae</taxon>
        <taxon>Symbiodinium</taxon>
    </lineage>
</organism>
<keyword evidence="10" id="KW-0443">Lipid metabolism</keyword>
<dbReference type="GO" id="GO:0005777">
    <property type="term" value="C:peroxisome"/>
    <property type="evidence" value="ECO:0007669"/>
    <property type="project" value="UniProtKB-SubCell"/>
</dbReference>
<evidence type="ECO:0000256" key="7">
    <source>
        <dbReference type="ARBA" id="ARBA00022827"/>
    </source>
</evidence>
<dbReference type="FunFam" id="1.20.140.10:FF:000015">
    <property type="entry name" value="Acyl-coenzyme A oxidase"/>
    <property type="match status" value="1"/>
</dbReference>
<dbReference type="GO" id="GO:0003997">
    <property type="term" value="F:acyl-CoA oxidase activity"/>
    <property type="evidence" value="ECO:0007669"/>
    <property type="project" value="UniProtKB-EC"/>
</dbReference>
<evidence type="ECO:0000256" key="10">
    <source>
        <dbReference type="ARBA" id="ARBA00023098"/>
    </source>
</evidence>
<keyword evidence="6" id="KW-0285">Flavoprotein</keyword>
<dbReference type="PROSITE" id="PS51484">
    <property type="entry name" value="G8"/>
    <property type="match status" value="1"/>
</dbReference>
<dbReference type="PANTHER" id="PTHR10909:SF250">
    <property type="entry name" value="PEROXISOMAL ACYL-COENZYME A OXIDASE 1"/>
    <property type="match status" value="1"/>
</dbReference>
<evidence type="ECO:0000256" key="11">
    <source>
        <dbReference type="ARBA" id="ARBA00023140"/>
    </source>
</evidence>
<dbReference type="GO" id="GO:0005504">
    <property type="term" value="F:fatty acid binding"/>
    <property type="evidence" value="ECO:0007669"/>
    <property type="project" value="TreeGrafter"/>
</dbReference>
<dbReference type="PANTHER" id="PTHR10909">
    <property type="entry name" value="ELECTRON TRANSPORT OXIDOREDUCTASE"/>
    <property type="match status" value="1"/>
</dbReference>
<evidence type="ECO:0000256" key="1">
    <source>
        <dbReference type="ARBA" id="ARBA00001201"/>
    </source>
</evidence>
<dbReference type="GO" id="GO:0055088">
    <property type="term" value="P:lipid homeostasis"/>
    <property type="evidence" value="ECO:0007669"/>
    <property type="project" value="TreeGrafter"/>
</dbReference>
<dbReference type="SUPFAM" id="SSF47203">
    <property type="entry name" value="Acyl-CoA dehydrogenase C-terminal domain-like"/>
    <property type="match status" value="2"/>
</dbReference>
<dbReference type="EC" id="1.3.3.6" evidence="5"/>
<feature type="coiled-coil region" evidence="12">
    <location>
        <begin position="615"/>
        <end position="642"/>
    </location>
</feature>
<dbReference type="FunFam" id="1.20.140.10:FF:000013">
    <property type="entry name" value="Acyl-coenzyme A oxidase"/>
    <property type="match status" value="1"/>
</dbReference>
<dbReference type="InterPro" id="IPR012258">
    <property type="entry name" value="Acyl-CoA_oxidase"/>
</dbReference>
<keyword evidence="12" id="KW-0175">Coiled coil</keyword>
<keyword evidence="7" id="KW-0274">FAD</keyword>
<keyword evidence="15" id="KW-1185">Reference proteome</keyword>
<dbReference type="SUPFAM" id="SSF56645">
    <property type="entry name" value="Acyl-CoA dehydrogenase NM domain-like"/>
    <property type="match status" value="1"/>
</dbReference>
<evidence type="ECO:0000256" key="9">
    <source>
        <dbReference type="ARBA" id="ARBA00023002"/>
    </source>
</evidence>
<evidence type="ECO:0000256" key="6">
    <source>
        <dbReference type="ARBA" id="ARBA00022630"/>
    </source>
</evidence>
<accession>A0A1Q9CV92</accession>
<dbReference type="OrthoDB" id="434460at2759"/>
<dbReference type="EMBL" id="LSRX01000898">
    <property type="protein sequence ID" value="OLP86809.1"/>
    <property type="molecule type" value="Genomic_DNA"/>
</dbReference>
<dbReference type="SMART" id="SM00330">
    <property type="entry name" value="PIPKc"/>
    <property type="match status" value="1"/>
</dbReference>
<dbReference type="Pfam" id="PF01756">
    <property type="entry name" value="ACOX"/>
    <property type="match status" value="1"/>
</dbReference>
<evidence type="ECO:0000256" key="2">
    <source>
        <dbReference type="ARBA" id="ARBA00001974"/>
    </source>
</evidence>
<dbReference type="InterPro" id="IPR002498">
    <property type="entry name" value="PInositol-4-P-4/5-kinase_core"/>
</dbReference>
<evidence type="ECO:0000256" key="12">
    <source>
        <dbReference type="SAM" id="Coils"/>
    </source>
</evidence>
<dbReference type="GO" id="GO:0046488">
    <property type="term" value="P:phosphatidylinositol metabolic process"/>
    <property type="evidence" value="ECO:0007669"/>
    <property type="project" value="InterPro"/>
</dbReference>
<dbReference type="Gene3D" id="3.30.810.10">
    <property type="entry name" value="2-Layer Sandwich"/>
    <property type="match status" value="1"/>
</dbReference>
<dbReference type="InterPro" id="IPR009100">
    <property type="entry name" value="AcylCoA_DH/oxidase_NM_dom_sf"/>
</dbReference>
<comment type="catalytic activity">
    <reaction evidence="1">
        <text>a 2,3-saturated acyl-CoA + O2 = a (2E)-enoyl-CoA + H2O2</text>
        <dbReference type="Rhea" id="RHEA:38959"/>
        <dbReference type="ChEBI" id="CHEBI:15379"/>
        <dbReference type="ChEBI" id="CHEBI:16240"/>
        <dbReference type="ChEBI" id="CHEBI:58856"/>
        <dbReference type="ChEBI" id="CHEBI:65111"/>
        <dbReference type="EC" id="1.3.3.6"/>
    </reaction>
</comment>
<dbReference type="Pfam" id="PF10162">
    <property type="entry name" value="G8"/>
    <property type="match status" value="1"/>
</dbReference>
<dbReference type="Pfam" id="PF01504">
    <property type="entry name" value="PIP5K"/>
    <property type="match status" value="1"/>
</dbReference>
<dbReference type="InterPro" id="IPR027483">
    <property type="entry name" value="PInositol-4-P-4/5-kinase_C_sf"/>
</dbReference>
<dbReference type="InterPro" id="IPR036250">
    <property type="entry name" value="AcylCo_DH-like_C"/>
</dbReference>
<dbReference type="Pfam" id="PF22924">
    <property type="entry name" value="ACOX_C_alpha1"/>
    <property type="match status" value="1"/>
</dbReference>